<keyword evidence="1 2" id="KW-0238">DNA-binding</keyword>
<evidence type="ECO:0000313" key="4">
    <source>
        <dbReference type="EMBL" id="JAP94782.1"/>
    </source>
</evidence>
<reference evidence="4" key="1">
    <citation type="submission" date="2015-07" db="EMBL/GenBank/DDBJ databases">
        <title>Adaptation to a free-living lifestyle via gene acquisitions in the diplomonad Trepomonas sp. PC1.</title>
        <authorList>
            <person name="Xu F."/>
            <person name="Jerlstrom-Hultqvist J."/>
            <person name="Kolisko M."/>
            <person name="Simpson A.G.B."/>
            <person name="Roger A.J."/>
            <person name="Svard S.G."/>
            <person name="Andersson J.O."/>
        </authorList>
    </citation>
    <scope>NUCLEOTIDE SEQUENCE</scope>
    <source>
        <strain evidence="4">PC1</strain>
    </source>
</reference>
<evidence type="ECO:0000259" key="3">
    <source>
        <dbReference type="PROSITE" id="PS50071"/>
    </source>
</evidence>
<evidence type="ECO:0000256" key="2">
    <source>
        <dbReference type="RuleBase" id="RU000682"/>
    </source>
</evidence>
<keyword evidence="1 2" id="KW-0539">Nucleus</keyword>
<dbReference type="Gene3D" id="1.10.10.60">
    <property type="entry name" value="Homeodomain-like"/>
    <property type="match status" value="1"/>
</dbReference>
<sequence length="133" mass="15400">FNLLSDLLGLTSDINTNPTAVANNFSCSYESDPELFKQLAEISQVLNGQTAFKPQDIGIQKRKRSRTQFSFEDQIILYKEFQACPTVDNSIIRKVCKQIKKPQSEVKQWWYNRRSDVKDNKFKIPDAIKKLLP</sequence>
<feature type="non-terminal residue" evidence="4">
    <location>
        <position position="133"/>
    </location>
</feature>
<gene>
    <name evidence="4" type="ORF">TPC1_12443</name>
</gene>
<dbReference type="InterPro" id="IPR009057">
    <property type="entry name" value="Homeodomain-like_sf"/>
</dbReference>
<keyword evidence="1 2" id="KW-0371">Homeobox</keyword>
<feature type="DNA-binding region" description="Homeobox" evidence="1">
    <location>
        <begin position="62"/>
        <end position="121"/>
    </location>
</feature>
<dbReference type="CDD" id="cd00086">
    <property type="entry name" value="homeodomain"/>
    <property type="match status" value="1"/>
</dbReference>
<dbReference type="SUPFAM" id="SSF46689">
    <property type="entry name" value="Homeodomain-like"/>
    <property type="match status" value="1"/>
</dbReference>
<protein>
    <submittedName>
        <fullName evidence="4">Homeobox domain-containing protein</fullName>
    </submittedName>
</protein>
<feature type="non-terminal residue" evidence="4">
    <location>
        <position position="1"/>
    </location>
</feature>
<proteinExistence type="predicted"/>
<dbReference type="InterPro" id="IPR001356">
    <property type="entry name" value="HD"/>
</dbReference>
<accession>A0A146KDD1</accession>
<dbReference type="AlphaFoldDB" id="A0A146KDD1"/>
<dbReference type="PROSITE" id="PS50071">
    <property type="entry name" value="HOMEOBOX_2"/>
    <property type="match status" value="1"/>
</dbReference>
<feature type="domain" description="Homeobox" evidence="3">
    <location>
        <begin position="60"/>
        <end position="120"/>
    </location>
</feature>
<dbReference type="EMBL" id="GDID01001824">
    <property type="protein sequence ID" value="JAP94782.1"/>
    <property type="molecule type" value="Transcribed_RNA"/>
</dbReference>
<name>A0A146KDD1_9EUKA</name>
<comment type="subcellular location">
    <subcellularLocation>
        <location evidence="1 2">Nucleus</location>
    </subcellularLocation>
</comment>
<dbReference type="GO" id="GO:0005634">
    <property type="term" value="C:nucleus"/>
    <property type="evidence" value="ECO:0007669"/>
    <property type="project" value="UniProtKB-SubCell"/>
</dbReference>
<dbReference type="Pfam" id="PF00046">
    <property type="entry name" value="Homeodomain"/>
    <property type="match status" value="1"/>
</dbReference>
<dbReference type="GO" id="GO:0003677">
    <property type="term" value="F:DNA binding"/>
    <property type="evidence" value="ECO:0007669"/>
    <property type="project" value="UniProtKB-UniRule"/>
</dbReference>
<organism evidence="4">
    <name type="scientific">Trepomonas sp. PC1</name>
    <dbReference type="NCBI Taxonomy" id="1076344"/>
    <lineage>
        <taxon>Eukaryota</taxon>
        <taxon>Metamonada</taxon>
        <taxon>Diplomonadida</taxon>
        <taxon>Hexamitidae</taxon>
        <taxon>Hexamitinae</taxon>
        <taxon>Trepomonas</taxon>
    </lineage>
</organism>
<evidence type="ECO:0000256" key="1">
    <source>
        <dbReference type="PROSITE-ProRule" id="PRU00108"/>
    </source>
</evidence>